<proteinExistence type="predicted"/>
<sequence length="477" mass="52869">MRDGDKVKLKTNVKTNVLAALACCALLGTAHAEGPFRNPDNKNPNDLSEGTYPVPYKMPVAAEITEALNRIRTYMDKSTPTRVVNRKTGAPITDFKNPVAEAAFEDAAGDYGILVYEMGVVHSGLLRAAEVTGDQGFTAMTRRHLQFFADKLPYFRAQEQKYHLERANSFSRFLDPRALDDAGSMCAALMRARAAKVGPDLAGMIATCSDWVANKQFRLADGTMARKRPQAVSLWGDDMYMSIPALAEMGRMTGERKYYDDAVNNVLNMSKYLFNPQLGIYTHGWHANAPDSPRFYWSRANGWAVLAMSDLLDVLPKDHPGRDKVLEQLRATLKGIAERQSGTGLWHQMIDRSDSYLETSASAMFVYAIAHAVNQGWISPTVYGSVAQAGWAGLATKINAQGQVEGTCVGTTLASDQVYYYHRPTSVHALHGYGPMLLAGAEMLRLLKNPNVNIEYKVRTYHYQPKGAGQTDYREHH</sequence>
<gene>
    <name evidence="3" type="ORF">C9I28_07935</name>
</gene>
<evidence type="ECO:0000256" key="1">
    <source>
        <dbReference type="ARBA" id="ARBA00022801"/>
    </source>
</evidence>
<dbReference type="AlphaFoldDB" id="A0A2R4C7Y2"/>
<evidence type="ECO:0000313" key="4">
    <source>
        <dbReference type="Proteomes" id="UP000240505"/>
    </source>
</evidence>
<dbReference type="PANTHER" id="PTHR33886:SF8">
    <property type="entry name" value="UNSATURATED RHAMNOGALACTURONAN HYDROLASE (EUROFUNG)"/>
    <property type="match status" value="1"/>
</dbReference>
<dbReference type="InterPro" id="IPR008928">
    <property type="entry name" value="6-hairpin_glycosidase_sf"/>
</dbReference>
<dbReference type="Pfam" id="PF07470">
    <property type="entry name" value="Glyco_hydro_88"/>
    <property type="match status" value="1"/>
</dbReference>
<keyword evidence="2" id="KW-0732">Signal</keyword>
<feature type="signal peptide" evidence="2">
    <location>
        <begin position="1"/>
        <end position="32"/>
    </location>
</feature>
<evidence type="ECO:0008006" key="5">
    <source>
        <dbReference type="Google" id="ProtNLM"/>
    </source>
</evidence>
<accession>A0A2R4C7Y2</accession>
<dbReference type="EMBL" id="CP028324">
    <property type="protein sequence ID" value="AVR95662.1"/>
    <property type="molecule type" value="Genomic_DNA"/>
</dbReference>
<evidence type="ECO:0000256" key="2">
    <source>
        <dbReference type="SAM" id="SignalP"/>
    </source>
</evidence>
<feature type="chain" id="PRO_5015315489" description="Glycoside hydrolase family 88 protein" evidence="2">
    <location>
        <begin position="33"/>
        <end position="477"/>
    </location>
</feature>
<dbReference type="GO" id="GO:0005975">
    <property type="term" value="P:carbohydrate metabolic process"/>
    <property type="evidence" value="ECO:0007669"/>
    <property type="project" value="InterPro"/>
</dbReference>
<dbReference type="GO" id="GO:0016787">
    <property type="term" value="F:hydrolase activity"/>
    <property type="evidence" value="ECO:0007669"/>
    <property type="project" value="UniProtKB-KW"/>
</dbReference>
<dbReference type="PANTHER" id="PTHR33886">
    <property type="entry name" value="UNSATURATED RHAMNOGALACTURONAN HYDROLASE (EUROFUNG)"/>
    <property type="match status" value="1"/>
</dbReference>
<keyword evidence="4" id="KW-1185">Reference proteome</keyword>
<evidence type="ECO:0000313" key="3">
    <source>
        <dbReference type="EMBL" id="AVR95662.1"/>
    </source>
</evidence>
<dbReference type="OrthoDB" id="9812931at2"/>
<name>A0A2R4C7Y2_9BURK</name>
<organism evidence="3 4">
    <name type="scientific">Pseudoduganella armeniaca</name>
    <dbReference type="NCBI Taxonomy" id="2072590"/>
    <lineage>
        <taxon>Bacteria</taxon>
        <taxon>Pseudomonadati</taxon>
        <taxon>Pseudomonadota</taxon>
        <taxon>Betaproteobacteria</taxon>
        <taxon>Burkholderiales</taxon>
        <taxon>Oxalobacteraceae</taxon>
        <taxon>Telluria group</taxon>
        <taxon>Pseudoduganella</taxon>
    </lineage>
</organism>
<dbReference type="Gene3D" id="1.50.10.10">
    <property type="match status" value="1"/>
</dbReference>
<keyword evidence="1" id="KW-0378">Hydrolase</keyword>
<protein>
    <recommendedName>
        <fullName evidence="5">Glycoside hydrolase family 88 protein</fullName>
    </recommendedName>
</protein>
<dbReference type="InterPro" id="IPR052043">
    <property type="entry name" value="PolySaccharide_Degr_Enz"/>
</dbReference>
<dbReference type="SUPFAM" id="SSF48208">
    <property type="entry name" value="Six-hairpin glycosidases"/>
    <property type="match status" value="1"/>
</dbReference>
<dbReference type="InterPro" id="IPR012341">
    <property type="entry name" value="6hp_glycosidase-like_sf"/>
</dbReference>
<reference evidence="3 4" key="1">
    <citation type="submission" date="2018-03" db="EMBL/GenBank/DDBJ databases">
        <title>Massilia armeniaca sp. nov., isolated from desert soil.</title>
        <authorList>
            <person name="Huang H."/>
            <person name="Ren M."/>
        </authorList>
    </citation>
    <scope>NUCLEOTIDE SEQUENCE [LARGE SCALE GENOMIC DNA]</scope>
    <source>
        <strain evidence="3 4">ZMN-3</strain>
    </source>
</reference>
<dbReference type="KEGG" id="masz:C9I28_07935"/>
<dbReference type="Proteomes" id="UP000240505">
    <property type="component" value="Chromosome"/>
</dbReference>
<dbReference type="InterPro" id="IPR010905">
    <property type="entry name" value="Glyco_hydro_88"/>
</dbReference>